<feature type="compositionally biased region" description="Low complexity" evidence="1">
    <location>
        <begin position="1370"/>
        <end position="1385"/>
    </location>
</feature>
<dbReference type="RefSeq" id="WP_101807398.1">
    <property type="nucleotide sequence ID" value="NZ_NFEZ01000001.1"/>
</dbReference>
<dbReference type="Pfam" id="PF24346">
    <property type="entry name" value="DUF7507"/>
    <property type="match status" value="9"/>
</dbReference>
<evidence type="ECO:0000259" key="4">
    <source>
        <dbReference type="Pfam" id="PF24346"/>
    </source>
</evidence>
<dbReference type="PANTHER" id="PTHR34819">
    <property type="entry name" value="LARGE CYSTEINE-RICH PERIPLASMIC PROTEIN OMCB"/>
    <property type="match status" value="1"/>
</dbReference>
<dbReference type="InterPro" id="IPR055354">
    <property type="entry name" value="DUF7507"/>
</dbReference>
<dbReference type="Gene3D" id="2.60.40.10">
    <property type="entry name" value="Immunoglobulins"/>
    <property type="match status" value="3"/>
</dbReference>
<name>A0A2N5NCC0_9BACL</name>
<dbReference type="Pfam" id="PF17802">
    <property type="entry name" value="SpaA"/>
    <property type="match status" value="1"/>
</dbReference>
<dbReference type="EMBL" id="NFEZ01000001">
    <property type="protein sequence ID" value="PLT47987.1"/>
    <property type="molecule type" value="Genomic_DNA"/>
</dbReference>
<comment type="caution">
    <text evidence="5">The sequence shown here is derived from an EMBL/GenBank/DDBJ whole genome shotgun (WGS) entry which is preliminary data.</text>
</comment>
<proteinExistence type="predicted"/>
<feature type="domain" description="DUF11" evidence="2">
    <location>
        <begin position="1261"/>
        <end position="1363"/>
    </location>
</feature>
<dbReference type="InterPro" id="IPR013783">
    <property type="entry name" value="Ig-like_fold"/>
</dbReference>
<feature type="domain" description="DUF7507" evidence="4">
    <location>
        <begin position="271"/>
        <end position="361"/>
    </location>
</feature>
<feature type="domain" description="DUF7507" evidence="4">
    <location>
        <begin position="887"/>
        <end position="949"/>
    </location>
</feature>
<dbReference type="PANTHER" id="PTHR34819:SF3">
    <property type="entry name" value="CELL SURFACE PROTEIN"/>
    <property type="match status" value="1"/>
</dbReference>
<dbReference type="InterPro" id="IPR051172">
    <property type="entry name" value="Chlamydia_OmcB"/>
</dbReference>
<dbReference type="SUPFAM" id="SSF50974">
    <property type="entry name" value="Nitrous oxide reductase, N-terminal domain"/>
    <property type="match status" value="1"/>
</dbReference>
<evidence type="ECO:0000256" key="1">
    <source>
        <dbReference type="SAM" id="MobiDB-lite"/>
    </source>
</evidence>
<evidence type="ECO:0000259" key="2">
    <source>
        <dbReference type="Pfam" id="PF01345"/>
    </source>
</evidence>
<dbReference type="InterPro" id="IPR011045">
    <property type="entry name" value="N2O_reductase_N"/>
</dbReference>
<feature type="domain" description="DUF7507" evidence="4">
    <location>
        <begin position="785"/>
        <end position="872"/>
    </location>
</feature>
<feature type="domain" description="SpaA-like prealbumin fold" evidence="3">
    <location>
        <begin position="191"/>
        <end position="248"/>
    </location>
</feature>
<feature type="domain" description="DUF7507" evidence="4">
    <location>
        <begin position="1151"/>
        <end position="1244"/>
    </location>
</feature>
<dbReference type="Proteomes" id="UP000234789">
    <property type="component" value="Unassembled WGS sequence"/>
</dbReference>
<feature type="domain" description="DUF7507" evidence="4">
    <location>
        <begin position="581"/>
        <end position="640"/>
    </location>
</feature>
<evidence type="ECO:0000313" key="6">
    <source>
        <dbReference type="Proteomes" id="UP000234789"/>
    </source>
</evidence>
<gene>
    <name evidence="5" type="ORF">B8V81_0119</name>
</gene>
<feature type="domain" description="DUF7507" evidence="4">
    <location>
        <begin position="961"/>
        <end position="1033"/>
    </location>
</feature>
<accession>A0A2N5NCC0</accession>
<dbReference type="InterPro" id="IPR047589">
    <property type="entry name" value="DUF11_rpt"/>
</dbReference>
<dbReference type="SUPFAM" id="SSF49478">
    <property type="entry name" value="Cna protein B-type domain"/>
    <property type="match status" value="1"/>
</dbReference>
<evidence type="ECO:0000259" key="3">
    <source>
        <dbReference type="Pfam" id="PF17802"/>
    </source>
</evidence>
<sequence>MNNLATQPYGSRVYATGAEGTVYGIDPDSGTIVGSVFFGGASVPQDIVASSFGEVYATLQGFNEAAALDSNAQFEFGRVPVGPAPEGIAILENFNATGAVELFKRDEFGNPLQGAFIRVRGLSVPFDFSGITDFNGRLFLGDLPLGEYEIVEIIPPPGYEPVYYPYRFAILKPGEIQFIEILNFRRIVEFFLRKLDAETGAPLAGAEFRFSGPDVLDVVTDANGQAVVVLQPGVYFVEETRAPEGYEPVEPFYIDTNYETYREVLDQRRLEPRVELVKSSGGVAQARPGDLIPYTIEVINTGNTVLRNLVVSDLLLGFEERVDQLNPGESLFFSIPYVVQAGTPAGPLDNVATAVSEEASAESEASVEILPVPVLLLSKRADRPSVVEGSEVIYTIELANGGNVPLTDVRLSDSLLPVPVGPFSLAIGETREVSVPVTAGPPFIVDGRITNVATATSGQTAPVQDTAVVLVLAGPESLRLVKSVSPDAVRLGETAVFEFELTNTGSVRLTNVTLNDPVLGLVLTFDQILPGESVRYEQPYTPDVVPPGGVLTNRAAAVSSGPEGEVRSNEASATLKVIAVPALALSKTADRAEVIQGNTVTYTIRVVNVGDVPLTNVRVTDVQLSLNETILSLPPGQEASFIRAVTVPLAVPPGTLLINTVSAVSNQTGLQEDTAEVLVLPFFRLELEKLADRTVALPGETIQYRIVVTNTGGADLTAVSVQDALLSISESINRLVPGEQAVFGGELTVPPFTPEGTVIANVATAISDQTPLQSDDATVTVGPLPALALQKAASVPSALPGDEILYTFTLLNIGNVLLTNVRVTDPLTGLDSIVPTLAPGGEISLTATFVVPADAPPQTVLVNTAAAASDQTAPVEASARVAIAPASALTIVKSADRTEAAPLEAIAYTIVVTNAGPVRVGNVLIADEEAGVQLRVPALEPGESISVPAARIVPPGTPAAFPGETVVYSATVLNTGNTTLTNVVLTDSRIGLEARLEALEPGAAESFRQPYAIPEDAAAGSVIDNTASAASDQTAPVFSSVSLAVRAGFSLTLDKSVAPASALPGETVRYSIVVRNASNAPVTNVRLVDQMIGFSQLITEIPAGRSVVLFADYRVPRTAPGGSLIVNRTTAISDQTSPIQDTATVAVRSLPRMQLAKAAIPAQGRPGQTIAFQIRLRNVGNVPLSPLRVTDPLLGIDTIVSVFSSGSPASLIGAGGTVSVPYTIPETAAPGSTIVNTVRADSPQTDPQSAEAAVLVLPSLLQVRKSADRQTTYPGDVVRFRIEARNVSDRPLSGLALFDRLQSGLQLVPGSLAIGGATAPRQSLEGAALGDLAPGAAVELSFQARVPASLQAGLIANFASVRYAFVSESGSSERASARSNTVELTVTEEEE</sequence>
<feature type="domain" description="DUF7507" evidence="4">
    <location>
        <begin position="685"/>
        <end position="767"/>
    </location>
</feature>
<dbReference type="InterPro" id="IPR041033">
    <property type="entry name" value="SpaA_PFL_dom_1"/>
</dbReference>
<reference evidence="5 6" key="1">
    <citation type="submission" date="2017-05" db="EMBL/GenBank/DDBJ databases">
        <title>Functional genome analysis of Paenibacillus pasadenensis strain R16: insights on endophytic life style and antifungal activity.</title>
        <authorList>
            <person name="Passera A."/>
            <person name="Marcolungo L."/>
            <person name="Casati P."/>
            <person name="Brasca M."/>
            <person name="Quaglino F."/>
            <person name="Delledonne M."/>
        </authorList>
    </citation>
    <scope>NUCLEOTIDE SEQUENCE [LARGE SCALE GENOMIC DNA]</scope>
    <source>
        <strain evidence="5 6">R16</strain>
    </source>
</reference>
<feature type="domain" description="DUF7507" evidence="4">
    <location>
        <begin position="373"/>
        <end position="459"/>
    </location>
</feature>
<dbReference type="Pfam" id="PF01345">
    <property type="entry name" value="DUF11"/>
    <property type="match status" value="1"/>
</dbReference>
<dbReference type="InterPro" id="IPR001434">
    <property type="entry name" value="OmcB-like_DUF11"/>
</dbReference>
<evidence type="ECO:0000313" key="5">
    <source>
        <dbReference type="EMBL" id="PLT47987.1"/>
    </source>
</evidence>
<protein>
    <submittedName>
        <fullName evidence="5">Putative internalin</fullName>
    </submittedName>
</protein>
<feature type="region of interest" description="Disordered" evidence="1">
    <location>
        <begin position="1370"/>
        <end position="1391"/>
    </location>
</feature>
<dbReference type="NCBIfam" id="TIGR01451">
    <property type="entry name" value="B_ant_repeat"/>
    <property type="match status" value="10"/>
</dbReference>
<keyword evidence="6" id="KW-1185">Reference proteome</keyword>
<organism evidence="5 6">
    <name type="scientific">Paenibacillus pasadenensis</name>
    <dbReference type="NCBI Taxonomy" id="217090"/>
    <lineage>
        <taxon>Bacteria</taxon>
        <taxon>Bacillati</taxon>
        <taxon>Bacillota</taxon>
        <taxon>Bacilli</taxon>
        <taxon>Bacillales</taxon>
        <taxon>Paenibacillaceae</taxon>
        <taxon>Paenibacillus</taxon>
    </lineage>
</organism>
<feature type="domain" description="DUF7507" evidence="4">
    <location>
        <begin position="477"/>
        <end position="564"/>
    </location>
</feature>